<keyword evidence="1 2" id="KW-0732">Signal</keyword>
<dbReference type="Gene3D" id="2.60.40.10">
    <property type="entry name" value="Immunoglobulins"/>
    <property type="match status" value="1"/>
</dbReference>
<proteinExistence type="predicted"/>
<evidence type="ECO:0000313" key="3">
    <source>
        <dbReference type="EMBL" id="SDX72142.1"/>
    </source>
</evidence>
<dbReference type="RefSeq" id="WP_090124658.1">
    <property type="nucleotide sequence ID" value="NZ_FNNJ01000008.1"/>
</dbReference>
<organism evidence="3 4">
    <name type="scientific">Lutibacter oricola</name>
    <dbReference type="NCBI Taxonomy" id="762486"/>
    <lineage>
        <taxon>Bacteria</taxon>
        <taxon>Pseudomonadati</taxon>
        <taxon>Bacteroidota</taxon>
        <taxon>Flavobacteriia</taxon>
        <taxon>Flavobacteriales</taxon>
        <taxon>Flavobacteriaceae</taxon>
        <taxon>Lutibacter</taxon>
    </lineage>
</organism>
<evidence type="ECO:0000313" key="4">
    <source>
        <dbReference type="Proteomes" id="UP000199595"/>
    </source>
</evidence>
<accession>A0A1H3E0C0</accession>
<dbReference type="Gene3D" id="2.60.120.260">
    <property type="entry name" value="Galactose-binding domain-like"/>
    <property type="match status" value="1"/>
</dbReference>
<feature type="signal peptide" evidence="2">
    <location>
        <begin position="1"/>
        <end position="22"/>
    </location>
</feature>
<sequence>MKIKTFNIYILFVLFAITFSSCEDENDVKLSETNHQVIYTSEMDFENTIQVNGKISFSDVSQGITSRQWTFPENVVDIIDSENDITSTEVTVKTYFNKAGIYDVNLHQEFKGDAYVGETIKGKSLDTTIVVTVLDYLNATITANYINEDGSTGAALNLADMAENEVTASKSVRFSQSTIGGPENFNWTLEGGDPETVEGQENSIDIKYKKLGVYDVRFIASRARPEGRDTVYFKDLIKVIPSTDPVDLEKVTANEDGEILLLFSREMDAFTLDKANFSVSINNGDNSIPATIANASVDASDATNVVLTLEGDRVYNNDIVTVSYTPGVLMTTDAVAATAFTDVALEFETYNILQDTDFDYSFENTTATQWPYLWWGGNWGMYDLEVSSSNAQDGSKSAYVEYHENGGMIIGHNDLGGNAVTVPIVAGQAYEFGLWIYVTEDFVSSPYPLNDSVFESDIRIYPSDWSFEALVTTFKEDFPIGEWVYTNVFVTGANDADVNFFIRGYNVGTDKRLKFHMDNLSVSKVSLRP</sequence>
<reference evidence="3 4" key="1">
    <citation type="submission" date="2016-10" db="EMBL/GenBank/DDBJ databases">
        <authorList>
            <person name="de Groot N.N."/>
        </authorList>
    </citation>
    <scope>NUCLEOTIDE SEQUENCE [LARGE SCALE GENOMIC DNA]</scope>
    <source>
        <strain evidence="3 4">DSM 24956</strain>
    </source>
</reference>
<dbReference type="OrthoDB" id="832237at2"/>
<dbReference type="PROSITE" id="PS51257">
    <property type="entry name" value="PROKAR_LIPOPROTEIN"/>
    <property type="match status" value="1"/>
</dbReference>
<dbReference type="EMBL" id="FNNJ01000008">
    <property type="protein sequence ID" value="SDX72142.1"/>
    <property type="molecule type" value="Genomic_DNA"/>
</dbReference>
<protein>
    <submittedName>
        <fullName evidence="3">Repeat-containing protein</fullName>
    </submittedName>
</protein>
<gene>
    <name evidence="3" type="ORF">SAMN05444411_108134</name>
</gene>
<dbReference type="SUPFAM" id="SSF49299">
    <property type="entry name" value="PKD domain"/>
    <property type="match status" value="1"/>
</dbReference>
<keyword evidence="4" id="KW-1185">Reference proteome</keyword>
<dbReference type="Proteomes" id="UP000199595">
    <property type="component" value="Unassembled WGS sequence"/>
</dbReference>
<dbReference type="InterPro" id="IPR013783">
    <property type="entry name" value="Ig-like_fold"/>
</dbReference>
<name>A0A1H3E0C0_9FLAO</name>
<dbReference type="InterPro" id="IPR035986">
    <property type="entry name" value="PKD_dom_sf"/>
</dbReference>
<dbReference type="STRING" id="762486.SAMN05444411_108134"/>
<feature type="chain" id="PRO_5011444770" evidence="2">
    <location>
        <begin position="23"/>
        <end position="529"/>
    </location>
</feature>
<evidence type="ECO:0000256" key="1">
    <source>
        <dbReference type="ARBA" id="ARBA00022729"/>
    </source>
</evidence>
<dbReference type="InterPro" id="IPR014755">
    <property type="entry name" value="Cu-Rt/internalin_Ig-like"/>
</dbReference>
<dbReference type="Gene3D" id="2.60.40.1220">
    <property type="match status" value="1"/>
</dbReference>
<evidence type="ECO:0000256" key="2">
    <source>
        <dbReference type="SAM" id="SignalP"/>
    </source>
</evidence>
<dbReference type="AlphaFoldDB" id="A0A1H3E0C0"/>